<dbReference type="AlphaFoldDB" id="A0A835Q3A3"/>
<dbReference type="EMBL" id="JADCNM010000010">
    <property type="protein sequence ID" value="KAG0464854.1"/>
    <property type="molecule type" value="Genomic_DNA"/>
</dbReference>
<proteinExistence type="predicted"/>
<organism evidence="2 3">
    <name type="scientific">Vanilla planifolia</name>
    <name type="common">Vanilla</name>
    <dbReference type="NCBI Taxonomy" id="51239"/>
    <lineage>
        <taxon>Eukaryota</taxon>
        <taxon>Viridiplantae</taxon>
        <taxon>Streptophyta</taxon>
        <taxon>Embryophyta</taxon>
        <taxon>Tracheophyta</taxon>
        <taxon>Spermatophyta</taxon>
        <taxon>Magnoliopsida</taxon>
        <taxon>Liliopsida</taxon>
        <taxon>Asparagales</taxon>
        <taxon>Orchidaceae</taxon>
        <taxon>Vanilloideae</taxon>
        <taxon>Vanilleae</taxon>
        <taxon>Vanilla</taxon>
    </lineage>
</organism>
<gene>
    <name evidence="2" type="ORF">HPP92_019018</name>
</gene>
<sequence length="63" mass="6869">MSLPDNFIQRYEANLPPIRCRSRPFPANSGESPLIPIESSSIPTNSTPNQAKSPPISVESSPF</sequence>
<dbReference type="Proteomes" id="UP000639772">
    <property type="component" value="Chromosome 10"/>
</dbReference>
<evidence type="ECO:0000313" key="2">
    <source>
        <dbReference type="EMBL" id="KAG0464854.1"/>
    </source>
</evidence>
<feature type="region of interest" description="Disordered" evidence="1">
    <location>
        <begin position="18"/>
        <end position="63"/>
    </location>
</feature>
<protein>
    <submittedName>
        <fullName evidence="2">Uncharacterized protein</fullName>
    </submittedName>
</protein>
<reference evidence="2 3" key="1">
    <citation type="journal article" date="2020" name="Nat. Food">
        <title>A phased Vanilla planifolia genome enables genetic improvement of flavour and production.</title>
        <authorList>
            <person name="Hasing T."/>
            <person name="Tang H."/>
            <person name="Brym M."/>
            <person name="Khazi F."/>
            <person name="Huang T."/>
            <person name="Chambers A.H."/>
        </authorList>
    </citation>
    <scope>NUCLEOTIDE SEQUENCE [LARGE SCALE GENOMIC DNA]</scope>
    <source>
        <tissue evidence="2">Leaf</tissue>
    </source>
</reference>
<name>A0A835Q3A3_VANPL</name>
<feature type="compositionally biased region" description="Low complexity" evidence="1">
    <location>
        <begin position="29"/>
        <end position="43"/>
    </location>
</feature>
<comment type="caution">
    <text evidence="2">The sequence shown here is derived from an EMBL/GenBank/DDBJ whole genome shotgun (WGS) entry which is preliminary data.</text>
</comment>
<feature type="compositionally biased region" description="Polar residues" evidence="1">
    <location>
        <begin position="44"/>
        <end position="63"/>
    </location>
</feature>
<evidence type="ECO:0000313" key="3">
    <source>
        <dbReference type="Proteomes" id="UP000639772"/>
    </source>
</evidence>
<accession>A0A835Q3A3</accession>
<evidence type="ECO:0000256" key="1">
    <source>
        <dbReference type="SAM" id="MobiDB-lite"/>
    </source>
</evidence>